<accession>A0A6N2XIU4</accession>
<dbReference type="AlphaFoldDB" id="A0A6N2XIU4"/>
<reference evidence="1" key="1">
    <citation type="submission" date="2019-11" db="EMBL/GenBank/DDBJ databases">
        <authorList>
            <person name="Feng L."/>
        </authorList>
    </citation>
    <scope>NUCLEOTIDE SEQUENCE</scope>
    <source>
        <strain evidence="1">BintestinalisLFYP9</strain>
    </source>
</reference>
<dbReference type="EMBL" id="CACRSU010000051">
    <property type="protein sequence ID" value="VYT54115.1"/>
    <property type="molecule type" value="Genomic_DNA"/>
</dbReference>
<proteinExistence type="predicted"/>
<evidence type="ECO:0000313" key="1">
    <source>
        <dbReference type="EMBL" id="VYT54115.1"/>
    </source>
</evidence>
<gene>
    <name evidence="1" type="ORF">BILFYP9_04998</name>
</gene>
<organism evidence="1">
    <name type="scientific">Bacteroides intestinalis</name>
    <dbReference type="NCBI Taxonomy" id="329854"/>
    <lineage>
        <taxon>Bacteria</taxon>
        <taxon>Pseudomonadati</taxon>
        <taxon>Bacteroidota</taxon>
        <taxon>Bacteroidia</taxon>
        <taxon>Bacteroidales</taxon>
        <taxon>Bacteroidaceae</taxon>
        <taxon>Bacteroides</taxon>
    </lineage>
</organism>
<protein>
    <submittedName>
        <fullName evidence="1">Uncharacterized protein</fullName>
    </submittedName>
</protein>
<dbReference type="RefSeq" id="WP_138291681.1">
    <property type="nucleotide sequence ID" value="NZ_BAABZC010000002.1"/>
</dbReference>
<name>A0A6N2XIU4_9BACE</name>
<sequence length="74" mass="8736">MFEPKTKAVTRWGLSIKGTDVYFPKKETAINIGRLTLKMNPETEMFEEYRLWDLTSGVPQLIDEQRFDRTILIQ</sequence>